<reference evidence="1 2" key="1">
    <citation type="submission" date="2019-08" db="EMBL/GenBank/DDBJ databases">
        <authorList>
            <person name="Herpell B J."/>
        </authorList>
    </citation>
    <scope>NUCLEOTIDE SEQUENCE [LARGE SCALE GENOMIC DNA]</scope>
    <source>
        <strain evidence="2">Msb3</strain>
    </source>
</reference>
<protein>
    <submittedName>
        <fullName evidence="1">Uncharacterized protein</fullName>
    </submittedName>
</protein>
<sequence>MAEDVFNCLINRRVADPAGNERRRVNCTSRDHAGHSRGSGVCALKFGEYLPLTRANHILGSRRATRLQ</sequence>
<proteinExistence type="predicted"/>
<name>A0A5Q4Z235_9BURK</name>
<evidence type="ECO:0000313" key="1">
    <source>
        <dbReference type="EMBL" id="VVD28668.1"/>
    </source>
</evidence>
<keyword evidence="2" id="KW-1185">Reference proteome</keyword>
<organism evidence="1 2">
    <name type="scientific">Paraburkholderia dioscoreae</name>
    <dbReference type="NCBI Taxonomy" id="2604047"/>
    <lineage>
        <taxon>Bacteria</taxon>
        <taxon>Pseudomonadati</taxon>
        <taxon>Pseudomonadota</taxon>
        <taxon>Betaproteobacteria</taxon>
        <taxon>Burkholderiales</taxon>
        <taxon>Burkholderiaceae</taxon>
        <taxon>Paraburkholderia</taxon>
    </lineage>
</organism>
<dbReference type="Proteomes" id="UP000325811">
    <property type="component" value="Chromosome I"/>
</dbReference>
<gene>
    <name evidence="1" type="ORF">PDMSB3_2212</name>
</gene>
<evidence type="ECO:0000313" key="2">
    <source>
        <dbReference type="Proteomes" id="UP000325811"/>
    </source>
</evidence>
<dbReference type="KEGG" id="pdio:PDMSB3_2212"/>
<dbReference type="AlphaFoldDB" id="A0A5Q4Z235"/>
<accession>A0A5Q4Z235</accession>
<dbReference type="EMBL" id="LR699553">
    <property type="protein sequence ID" value="VVD28668.1"/>
    <property type="molecule type" value="Genomic_DNA"/>
</dbReference>